<reference evidence="1 2" key="1">
    <citation type="submission" date="2016-05" db="EMBL/GenBank/DDBJ databases">
        <title>Genome sequence of Pseudomonas stutzeri 273 and identification of the exopolysaccharide biosynthesis locus.</title>
        <authorList>
            <person name="Wu S."/>
            <person name="Sun C."/>
        </authorList>
    </citation>
    <scope>NUCLEOTIDE SEQUENCE [LARGE SCALE GENOMIC DNA]</scope>
    <source>
        <strain evidence="1 2">273</strain>
    </source>
</reference>
<dbReference type="EMBL" id="CP015641">
    <property type="protein sequence ID" value="ANF24919.1"/>
    <property type="molecule type" value="Genomic_DNA"/>
</dbReference>
<evidence type="ECO:0000313" key="2">
    <source>
        <dbReference type="Proteomes" id="UP000077787"/>
    </source>
</evidence>
<accession>A0A172WNQ1</accession>
<name>A0A172WNQ1_STUST</name>
<gene>
    <name evidence="1" type="ORF">PS273GM_07015</name>
</gene>
<dbReference type="Proteomes" id="UP000077787">
    <property type="component" value="Chromosome"/>
</dbReference>
<dbReference type="AlphaFoldDB" id="A0A172WNQ1"/>
<organism evidence="1 2">
    <name type="scientific">Stutzerimonas stutzeri</name>
    <name type="common">Pseudomonas stutzeri</name>
    <dbReference type="NCBI Taxonomy" id="316"/>
    <lineage>
        <taxon>Bacteria</taxon>
        <taxon>Pseudomonadati</taxon>
        <taxon>Pseudomonadota</taxon>
        <taxon>Gammaproteobacteria</taxon>
        <taxon>Pseudomonadales</taxon>
        <taxon>Pseudomonadaceae</taxon>
        <taxon>Stutzerimonas</taxon>
    </lineage>
</organism>
<evidence type="ECO:0000313" key="1">
    <source>
        <dbReference type="EMBL" id="ANF24919.1"/>
    </source>
</evidence>
<proteinExistence type="predicted"/>
<protein>
    <submittedName>
        <fullName evidence="1">Uncharacterized protein</fullName>
    </submittedName>
</protein>
<sequence length="123" mass="13495">MAAVMSGCAMSPQDADKALVKAAFESSTPFEELYHQLTTPATGELLCDQVYRSAIYPERGEFRVYYGIQSGGLAHTIALVHSVVYGFRSDNGTRIEIRNAQEPAFGTQRVPALTNFIETGRCE</sequence>